<dbReference type="NCBIfam" id="TIGR02022">
    <property type="entry name" value="hutF"/>
    <property type="match status" value="1"/>
</dbReference>
<comment type="cofactor">
    <cofactor evidence="1">
        <name>Zn(2+)</name>
        <dbReference type="ChEBI" id="CHEBI:29105"/>
    </cofactor>
</comment>
<dbReference type="SUPFAM" id="SSF51556">
    <property type="entry name" value="Metallo-dependent hydrolases"/>
    <property type="match status" value="1"/>
</dbReference>
<dbReference type="InterPro" id="IPR011059">
    <property type="entry name" value="Metal-dep_hydrolase_composite"/>
</dbReference>
<feature type="domain" description="Amidohydrolase-related" evidence="5">
    <location>
        <begin position="47"/>
        <end position="428"/>
    </location>
</feature>
<gene>
    <name evidence="6" type="ORF">MUA00_20250</name>
</gene>
<keyword evidence="4" id="KW-0862">Zinc</keyword>
<dbReference type="NCBIfam" id="NF006684">
    <property type="entry name" value="PRK09229.1-5"/>
    <property type="match status" value="1"/>
</dbReference>
<accession>A0A9X2WCS1</accession>
<dbReference type="Gene3D" id="2.30.40.10">
    <property type="entry name" value="Urease, subunit C, domain 1"/>
    <property type="match status" value="1"/>
</dbReference>
<dbReference type="NCBIfam" id="NF006681">
    <property type="entry name" value="PRK09229.1-2"/>
    <property type="match status" value="1"/>
</dbReference>
<name>A0A9X2WCS1_9ENTR</name>
<dbReference type="SUPFAM" id="SSF51338">
    <property type="entry name" value="Composite domain of metallo-dependent hydrolases"/>
    <property type="match status" value="1"/>
</dbReference>
<evidence type="ECO:0000313" key="7">
    <source>
        <dbReference type="Proteomes" id="UP001150641"/>
    </source>
</evidence>
<dbReference type="PANTHER" id="PTHR11271:SF48">
    <property type="entry name" value="AMIDOHYDROLASE-RELATED DOMAIN-CONTAINING PROTEIN"/>
    <property type="match status" value="1"/>
</dbReference>
<evidence type="ECO:0000313" key="6">
    <source>
        <dbReference type="EMBL" id="MCT4704114.1"/>
    </source>
</evidence>
<dbReference type="InterPro" id="IPR006680">
    <property type="entry name" value="Amidohydro-rel"/>
</dbReference>
<dbReference type="InterPro" id="IPR032466">
    <property type="entry name" value="Metal_Hydrolase"/>
</dbReference>
<evidence type="ECO:0000256" key="2">
    <source>
        <dbReference type="ARBA" id="ARBA00022723"/>
    </source>
</evidence>
<sequence>MPAFFAPSVMLPQGWGHNARITVNEQGTITHIDVGARAEGATLLPGVVIPSMANLHSHAFQRAMAGLTEVAGNPQDSFWTWRDLMYRMVQKLTPEQVGAIATRLYIDMLKGGYTQVAEFHYLHHDVNGKPYSTGDMMLQQLVVAADNSGIGQTLLPVLYSYAGFGAQPPQAGQKRFIQDVDRYLRQHHALEKALRHYPRINQGLCFHSLRAVTQEQMEDVLEACDYRLPVHIHIAEQEKEVEDCLAWSGERPVNWLYNRFAVDDRWCLIHATHLAADEVTQIVESRAVAGLCPTTEANLGDGIFPANDFIAQGGRWGIGSDSHVSVNALEELRWLEYGQRLRDCRRNRIILPELPQVGEVLWRQAAAGGAQACGVQMGVLAPGFRADWLVLERDSWLANIADYALINRWLFGGQKEQIRDVWVAGRQVITDRQHPLDEQSSTQFAQVMRSLQE</sequence>
<comment type="caution">
    <text evidence="6">The sequence shown here is derived from an EMBL/GenBank/DDBJ whole genome shotgun (WGS) entry which is preliminary data.</text>
</comment>
<dbReference type="PANTHER" id="PTHR11271">
    <property type="entry name" value="GUANINE DEAMINASE"/>
    <property type="match status" value="1"/>
</dbReference>
<dbReference type="Gene3D" id="3.20.20.140">
    <property type="entry name" value="Metal-dependent hydrolases"/>
    <property type="match status" value="1"/>
</dbReference>
<dbReference type="Proteomes" id="UP001150641">
    <property type="component" value="Unassembled WGS sequence"/>
</dbReference>
<dbReference type="RefSeq" id="WP_271124786.1">
    <property type="nucleotide sequence ID" value="NZ_JALHAN010000069.1"/>
</dbReference>
<dbReference type="Pfam" id="PF01979">
    <property type="entry name" value="Amidohydro_1"/>
    <property type="match status" value="1"/>
</dbReference>
<dbReference type="GO" id="GO:0050416">
    <property type="term" value="F:formimidoylglutamate deiminase activity"/>
    <property type="evidence" value="ECO:0007669"/>
    <property type="project" value="UniProtKB-EC"/>
</dbReference>
<evidence type="ECO:0000256" key="1">
    <source>
        <dbReference type="ARBA" id="ARBA00001947"/>
    </source>
</evidence>
<evidence type="ECO:0000259" key="5">
    <source>
        <dbReference type="Pfam" id="PF01979"/>
    </source>
</evidence>
<dbReference type="AlphaFoldDB" id="A0A9X2WCS1"/>
<dbReference type="EC" id="3.5.3.13" evidence="6"/>
<evidence type="ECO:0000256" key="4">
    <source>
        <dbReference type="ARBA" id="ARBA00022833"/>
    </source>
</evidence>
<proteinExistence type="predicted"/>
<evidence type="ECO:0000256" key="3">
    <source>
        <dbReference type="ARBA" id="ARBA00022801"/>
    </source>
</evidence>
<keyword evidence="2" id="KW-0479">Metal-binding</keyword>
<protein>
    <submittedName>
        <fullName evidence="6">Formimidoylglutamate deiminase</fullName>
        <ecNumber evidence="6">3.5.3.13</ecNumber>
    </submittedName>
</protein>
<dbReference type="GO" id="GO:0046872">
    <property type="term" value="F:metal ion binding"/>
    <property type="evidence" value="ECO:0007669"/>
    <property type="project" value="UniProtKB-KW"/>
</dbReference>
<organism evidence="6 7">
    <name type="scientific">Dryocola boscaweniae</name>
    <dbReference type="NCBI Taxonomy" id="2925397"/>
    <lineage>
        <taxon>Bacteria</taxon>
        <taxon>Pseudomonadati</taxon>
        <taxon>Pseudomonadota</taxon>
        <taxon>Gammaproteobacteria</taxon>
        <taxon>Enterobacterales</taxon>
        <taxon>Enterobacteriaceae</taxon>
        <taxon>Dryocola</taxon>
    </lineage>
</organism>
<dbReference type="GO" id="GO:0005829">
    <property type="term" value="C:cytosol"/>
    <property type="evidence" value="ECO:0007669"/>
    <property type="project" value="TreeGrafter"/>
</dbReference>
<keyword evidence="7" id="KW-1185">Reference proteome</keyword>
<keyword evidence="3 6" id="KW-0378">Hydrolase</keyword>
<dbReference type="InterPro" id="IPR010252">
    <property type="entry name" value="HutF"/>
</dbReference>
<dbReference type="EMBL" id="JALHAP010000082">
    <property type="protein sequence ID" value="MCT4704114.1"/>
    <property type="molecule type" value="Genomic_DNA"/>
</dbReference>
<dbReference type="InterPro" id="IPR051607">
    <property type="entry name" value="Metallo-dep_hydrolases"/>
</dbReference>
<dbReference type="NCBIfam" id="NF006682">
    <property type="entry name" value="PRK09229.1-3"/>
    <property type="match status" value="1"/>
</dbReference>
<reference evidence="6" key="1">
    <citation type="submission" date="2022-03" db="EMBL/GenBank/DDBJ databases">
        <title>Proposal of a novel genus Dryocolo and two novel species.</title>
        <authorList>
            <person name="Maddock D.W."/>
            <person name="Brady C.L."/>
            <person name="Denman S."/>
            <person name="Arnold D."/>
        </authorList>
    </citation>
    <scope>NUCLEOTIDE SEQUENCE</scope>
    <source>
        <strain evidence="6">H6W4</strain>
    </source>
</reference>
<dbReference type="GO" id="GO:0019239">
    <property type="term" value="F:deaminase activity"/>
    <property type="evidence" value="ECO:0007669"/>
    <property type="project" value="TreeGrafter"/>
</dbReference>